<sequence>ILLNVYNSLVQPHFDYCNVVWGNCSKNLSSKLQKLQNRAARVLTFSNYDCSTSELFQNLKWSKLVHQRAVSKAIMMHSIVNNTAPEYLTSRFVRRCDLTSYNLRENEYKLAVPQPRTEFYKRSLSYSGSVLWNGLPLEVRQLTSPIFILDFRLVRKLVFLYFNVMYT</sequence>
<name>A0ABN8RQ35_9CNID</name>
<proteinExistence type="predicted"/>
<gene>
    <name evidence="1" type="ORF">PLOB_00022514</name>
</gene>
<organism evidence="1 2">
    <name type="scientific">Porites lobata</name>
    <dbReference type="NCBI Taxonomy" id="104759"/>
    <lineage>
        <taxon>Eukaryota</taxon>
        <taxon>Metazoa</taxon>
        <taxon>Cnidaria</taxon>
        <taxon>Anthozoa</taxon>
        <taxon>Hexacorallia</taxon>
        <taxon>Scleractinia</taxon>
        <taxon>Fungiina</taxon>
        <taxon>Poritidae</taxon>
        <taxon>Porites</taxon>
    </lineage>
</organism>
<accession>A0ABN8RQ35</accession>
<dbReference type="Proteomes" id="UP001159405">
    <property type="component" value="Unassembled WGS sequence"/>
</dbReference>
<comment type="caution">
    <text evidence="1">The sequence shown here is derived from an EMBL/GenBank/DDBJ whole genome shotgun (WGS) entry which is preliminary data.</text>
</comment>
<evidence type="ECO:0000313" key="1">
    <source>
        <dbReference type="EMBL" id="CAH3179880.1"/>
    </source>
</evidence>
<evidence type="ECO:0000313" key="2">
    <source>
        <dbReference type="Proteomes" id="UP001159405"/>
    </source>
</evidence>
<evidence type="ECO:0008006" key="3">
    <source>
        <dbReference type="Google" id="ProtNLM"/>
    </source>
</evidence>
<keyword evidence="2" id="KW-1185">Reference proteome</keyword>
<protein>
    <recommendedName>
        <fullName evidence="3">Tick transposon</fullName>
    </recommendedName>
</protein>
<reference evidence="1 2" key="1">
    <citation type="submission" date="2022-05" db="EMBL/GenBank/DDBJ databases">
        <authorList>
            <consortium name="Genoscope - CEA"/>
            <person name="William W."/>
        </authorList>
    </citation>
    <scope>NUCLEOTIDE SEQUENCE [LARGE SCALE GENOMIC DNA]</scope>
</reference>
<dbReference type="EMBL" id="CALNXK010000265">
    <property type="protein sequence ID" value="CAH3179880.1"/>
    <property type="molecule type" value="Genomic_DNA"/>
</dbReference>
<feature type="non-terminal residue" evidence="1">
    <location>
        <position position="1"/>
    </location>
</feature>